<feature type="compositionally biased region" description="Low complexity" evidence="1">
    <location>
        <begin position="1"/>
        <end position="15"/>
    </location>
</feature>
<dbReference type="EMBL" id="CP031148">
    <property type="protein sequence ID" value="AXG11060.1"/>
    <property type="molecule type" value="Genomic_DNA"/>
</dbReference>
<keyword evidence="2" id="KW-0812">Transmembrane</keyword>
<accession>A0A345EFT8</accession>
<feature type="transmembrane region" description="Helical" evidence="2">
    <location>
        <begin position="33"/>
        <end position="52"/>
    </location>
</feature>
<evidence type="ECO:0000313" key="7">
    <source>
        <dbReference type="Proteomes" id="UP000253273"/>
    </source>
</evidence>
<dbReference type="KEGG" id="haq:DU484_15045"/>
<dbReference type="Proteomes" id="UP000252985">
    <property type="component" value="Chromosome"/>
</dbReference>
<gene>
    <name evidence="5" type="ORF">DU484_15045</name>
    <name evidence="4" type="ORF">DU500_15075</name>
</gene>
<reference evidence="5 6" key="1">
    <citation type="submission" date="2018-07" db="EMBL/GenBank/DDBJ databases">
        <title>Genome sequences of Haloplanus sp. CBA1112.</title>
        <authorList>
            <person name="Kim Y.B."/>
            <person name="Roh S.W."/>
        </authorList>
    </citation>
    <scope>NUCLEOTIDE SEQUENCE [LARGE SCALE GENOMIC DNA]</scope>
    <source>
        <strain evidence="5 6">CBA1112</strain>
    </source>
</reference>
<evidence type="ECO:0000256" key="1">
    <source>
        <dbReference type="SAM" id="MobiDB-lite"/>
    </source>
</evidence>
<dbReference type="OrthoDB" id="307104at2157"/>
<evidence type="ECO:0000313" key="6">
    <source>
        <dbReference type="Proteomes" id="UP000252985"/>
    </source>
</evidence>
<keyword evidence="2" id="KW-1133">Transmembrane helix</keyword>
<feature type="domain" description="DUF8060" evidence="3">
    <location>
        <begin position="3"/>
        <end position="93"/>
    </location>
</feature>
<protein>
    <recommendedName>
        <fullName evidence="3">DUF8060 domain-containing protein</fullName>
    </recommendedName>
</protein>
<dbReference type="KEGG" id="haj:DU500_15075"/>
<feature type="region of interest" description="Disordered" evidence="1">
    <location>
        <begin position="1"/>
        <end position="24"/>
    </location>
</feature>
<sequence length="95" mass="10590">MSETDTTPESESTATDADEDEGRGERVRRYANYAVLLVLGILAFVAVIQLYLSVSNAIRTWIEPEYRSLFQAAFNLVVLLAAGLGISYQLRRLYG</sequence>
<reference evidence="4 7" key="2">
    <citation type="submission" date="2018-07" db="EMBL/GenBank/DDBJ databases">
        <title>Genome sequences of Haloplanus sp. CBA1113.</title>
        <authorList>
            <person name="Kim Y.B."/>
            <person name="Roh S.W."/>
        </authorList>
    </citation>
    <scope>NUCLEOTIDE SEQUENCE [LARGE SCALE GENOMIC DNA]</scope>
    <source>
        <strain evidence="4 7">CBA1113</strain>
    </source>
</reference>
<dbReference type="RefSeq" id="WP_114586767.1">
    <property type="nucleotide sequence ID" value="NZ_CP031148.1"/>
</dbReference>
<dbReference type="Pfam" id="PF26256">
    <property type="entry name" value="DUF8060"/>
    <property type="match status" value="1"/>
</dbReference>
<dbReference type="GeneID" id="37288321"/>
<name>A0A345EFT8_9EURY</name>
<organism evidence="5 6">
    <name type="scientific">Haloplanus rubicundus</name>
    <dbReference type="NCBI Taxonomy" id="1547898"/>
    <lineage>
        <taxon>Archaea</taxon>
        <taxon>Methanobacteriati</taxon>
        <taxon>Methanobacteriota</taxon>
        <taxon>Stenosarchaea group</taxon>
        <taxon>Halobacteria</taxon>
        <taxon>Halobacteriales</taxon>
        <taxon>Haloferacaceae</taxon>
        <taxon>Haloplanus</taxon>
    </lineage>
</organism>
<evidence type="ECO:0000313" key="5">
    <source>
        <dbReference type="EMBL" id="AXG11060.1"/>
    </source>
</evidence>
<dbReference type="AlphaFoldDB" id="A0A345EFT8"/>
<dbReference type="EMBL" id="CP031150">
    <property type="protein sequence ID" value="AXG07645.1"/>
    <property type="molecule type" value="Genomic_DNA"/>
</dbReference>
<keyword evidence="7" id="KW-1185">Reference proteome</keyword>
<feature type="transmembrane region" description="Helical" evidence="2">
    <location>
        <begin position="72"/>
        <end position="90"/>
    </location>
</feature>
<evidence type="ECO:0000259" key="3">
    <source>
        <dbReference type="Pfam" id="PF26256"/>
    </source>
</evidence>
<evidence type="ECO:0000256" key="2">
    <source>
        <dbReference type="SAM" id="Phobius"/>
    </source>
</evidence>
<proteinExistence type="predicted"/>
<dbReference type="Proteomes" id="UP000253273">
    <property type="component" value="Chromosome"/>
</dbReference>
<keyword evidence="2" id="KW-0472">Membrane</keyword>
<accession>A0A345E623</accession>
<dbReference type="InterPro" id="IPR058373">
    <property type="entry name" value="DUF8060"/>
</dbReference>
<evidence type="ECO:0000313" key="4">
    <source>
        <dbReference type="EMBL" id="AXG07645.1"/>
    </source>
</evidence>